<name>A0A1G7WL67_9ACTN</name>
<dbReference type="Proteomes" id="UP000198923">
    <property type="component" value="Unassembled WGS sequence"/>
</dbReference>
<feature type="compositionally biased region" description="Low complexity" evidence="1">
    <location>
        <begin position="54"/>
        <end position="64"/>
    </location>
</feature>
<evidence type="ECO:0000313" key="3">
    <source>
        <dbReference type="Proteomes" id="UP000198923"/>
    </source>
</evidence>
<feature type="region of interest" description="Disordered" evidence="1">
    <location>
        <begin position="1"/>
        <end position="85"/>
    </location>
</feature>
<feature type="compositionally biased region" description="Low complexity" evidence="1">
    <location>
        <begin position="12"/>
        <end position="24"/>
    </location>
</feature>
<dbReference type="AlphaFoldDB" id="A0A1G7WL67"/>
<dbReference type="SUPFAM" id="SSF51556">
    <property type="entry name" value="Metallo-dependent hydrolases"/>
    <property type="match status" value="1"/>
</dbReference>
<protein>
    <recommendedName>
        <fullName evidence="4">Amidohydrolase-related domain-containing protein</fullName>
    </recommendedName>
</protein>
<proteinExistence type="predicted"/>
<gene>
    <name evidence="2" type="ORF">SAMN05421505_10789</name>
</gene>
<evidence type="ECO:0000313" key="2">
    <source>
        <dbReference type="EMBL" id="SDG72751.1"/>
    </source>
</evidence>
<keyword evidence="3" id="KW-1185">Reference proteome</keyword>
<dbReference type="STRING" id="504805.SAMN05421505_10789"/>
<feature type="compositionally biased region" description="Basic and acidic residues" evidence="1">
    <location>
        <begin position="1"/>
        <end position="11"/>
    </location>
</feature>
<dbReference type="PANTHER" id="PTHR43383:SF2">
    <property type="entry name" value="AMIDOHYDROLASE 2 FAMILY PROTEIN"/>
    <property type="match status" value="1"/>
</dbReference>
<reference evidence="2 3" key="1">
    <citation type="submission" date="2016-10" db="EMBL/GenBank/DDBJ databases">
        <authorList>
            <person name="de Groot N.N."/>
        </authorList>
    </citation>
    <scope>NUCLEOTIDE SEQUENCE [LARGE SCALE GENOMIC DNA]</scope>
    <source>
        <strain evidence="2 3">CPCC 201354</strain>
    </source>
</reference>
<evidence type="ECO:0000256" key="1">
    <source>
        <dbReference type="SAM" id="MobiDB-lite"/>
    </source>
</evidence>
<feature type="compositionally biased region" description="Gly residues" evidence="1">
    <location>
        <begin position="65"/>
        <end position="84"/>
    </location>
</feature>
<dbReference type="RefSeq" id="WP_245690942.1">
    <property type="nucleotide sequence ID" value="NZ_FNCN01000007.1"/>
</dbReference>
<dbReference type="Gene3D" id="3.20.20.140">
    <property type="entry name" value="Metal-dependent hydrolases"/>
    <property type="match status" value="1"/>
</dbReference>
<feature type="region of interest" description="Disordered" evidence="1">
    <location>
        <begin position="209"/>
        <end position="248"/>
    </location>
</feature>
<sequence>MRSQDRSEDAVPGRPATGPAKAGAPTGGAGGRPTRPPAVPGTPARRETPPAAPEEPAGSGMSGARAGGPAAGPGGGIRGAGAGAVDGEPAAPAAVPLAPAAVHARLDAASARLEAARARLHAVPVRLDAVPVRLDAVPVRLEALPSRGDDALPPTGGLRRRAVRGGEVAELRPRGGGAVPEVSPLRAVAPMGDVTPIKIAVSARLDTVPTGPGAVRRRSGAPAGDGPGVSPAVSPAASPRDLPGDLPVALPDPVREAVLAPLVDHHCRGVERDDIPRARFETLISDSGTPAPPGTTHFDTPLGTAIRRWCAPLLDLDPHASPAVYVSRRAELGADEANRRLLRAAGAAAFLVDTGEARPELLTAAEMGRLGGAAADEITSVEQVEQRIAESARTAVDYMAALAAALHERAARAVGLASSIAHRHGLHFDPARPSRGSVIAAANRRLADPREPLADPVLLRHLLWAAVDVSRERGLPLQMPTGYGRAAFDPHRSDPTLMTGFLRIVQQLGVPIILLHCYPFHRQAAHLACVFPHVYLDVGLALTGTASSSVIGELLDLVPFHKQMFGSGGSGVAEIGFLGALHHRRALARALATRLERGEWAAADAARVAHMIGAGNARRVYRL</sequence>
<dbReference type="EMBL" id="FNCN01000007">
    <property type="protein sequence ID" value="SDG72751.1"/>
    <property type="molecule type" value="Genomic_DNA"/>
</dbReference>
<organism evidence="2 3">
    <name type="scientific">Sinosporangium album</name>
    <dbReference type="NCBI Taxonomy" id="504805"/>
    <lineage>
        <taxon>Bacteria</taxon>
        <taxon>Bacillati</taxon>
        <taxon>Actinomycetota</taxon>
        <taxon>Actinomycetes</taxon>
        <taxon>Streptosporangiales</taxon>
        <taxon>Streptosporangiaceae</taxon>
        <taxon>Sinosporangium</taxon>
    </lineage>
</organism>
<dbReference type="InterPro" id="IPR032466">
    <property type="entry name" value="Metal_Hydrolase"/>
</dbReference>
<accession>A0A1G7WL67</accession>
<evidence type="ECO:0008006" key="4">
    <source>
        <dbReference type="Google" id="ProtNLM"/>
    </source>
</evidence>
<dbReference type="PANTHER" id="PTHR43383">
    <property type="entry name" value="NODULIN 6"/>
    <property type="match status" value="1"/>
</dbReference>